<accession>A0A089HSY8</accession>
<protein>
    <submittedName>
        <fullName evidence="3">Uncharacterized protein</fullName>
    </submittedName>
</protein>
<dbReference type="KEGG" id="pdu:PDUR_17120"/>
<organism evidence="3 4">
    <name type="scientific">Paenibacillus durus</name>
    <name type="common">Paenibacillus azotofixans</name>
    <dbReference type="NCBI Taxonomy" id="44251"/>
    <lineage>
        <taxon>Bacteria</taxon>
        <taxon>Bacillati</taxon>
        <taxon>Bacillota</taxon>
        <taxon>Bacilli</taxon>
        <taxon>Bacillales</taxon>
        <taxon>Paenibacillaceae</taxon>
        <taxon>Paenibacillus</taxon>
    </lineage>
</organism>
<evidence type="ECO:0000256" key="2">
    <source>
        <dbReference type="SAM" id="Phobius"/>
    </source>
</evidence>
<keyword evidence="2" id="KW-1133">Transmembrane helix</keyword>
<feature type="compositionally biased region" description="Basic and acidic residues" evidence="1">
    <location>
        <begin position="1"/>
        <end position="16"/>
    </location>
</feature>
<evidence type="ECO:0000313" key="4">
    <source>
        <dbReference type="Proteomes" id="UP000029409"/>
    </source>
</evidence>
<dbReference type="EMBL" id="CP009288">
    <property type="protein sequence ID" value="AIQ13443.1"/>
    <property type="molecule type" value="Genomic_DNA"/>
</dbReference>
<keyword evidence="2" id="KW-0472">Membrane</keyword>
<name>A0A089HSY8_PAEDU</name>
<sequence>MRADGKKPPPIREKNSDGPGSGLRFRNTTGVLAAFALLMMTPAAWSTGLISMVLYFLVRNRSILSF</sequence>
<dbReference type="AlphaFoldDB" id="A0A089HSY8"/>
<dbReference type="Proteomes" id="UP000029409">
    <property type="component" value="Chromosome"/>
</dbReference>
<reference evidence="3 4" key="1">
    <citation type="submission" date="2014-08" db="EMBL/GenBank/DDBJ databases">
        <title>Comparative genomics of the Paenibacillus odorifer group.</title>
        <authorList>
            <person name="den Bakker H.C."/>
            <person name="Tsai Y.-C."/>
            <person name="Martin N."/>
            <person name="Korlach J."/>
            <person name="Wiedmann M."/>
        </authorList>
    </citation>
    <scope>NUCLEOTIDE SEQUENCE [LARGE SCALE GENOMIC DNA]</scope>
    <source>
        <strain evidence="3 4">DSM 1735</strain>
    </source>
</reference>
<feature type="region of interest" description="Disordered" evidence="1">
    <location>
        <begin position="1"/>
        <end position="25"/>
    </location>
</feature>
<evidence type="ECO:0000256" key="1">
    <source>
        <dbReference type="SAM" id="MobiDB-lite"/>
    </source>
</evidence>
<feature type="transmembrane region" description="Helical" evidence="2">
    <location>
        <begin position="31"/>
        <end position="58"/>
    </location>
</feature>
<keyword evidence="2" id="KW-0812">Transmembrane</keyword>
<keyword evidence="4" id="KW-1185">Reference proteome</keyword>
<gene>
    <name evidence="3" type="ORF">PDUR_17120</name>
</gene>
<evidence type="ECO:0000313" key="3">
    <source>
        <dbReference type="EMBL" id="AIQ13443.1"/>
    </source>
</evidence>
<proteinExistence type="predicted"/>